<keyword evidence="1" id="KW-0472">Membrane</keyword>
<organism evidence="2 3">
    <name type="scientific">Rugamonas aquatica</name>
    <dbReference type="NCBI Taxonomy" id="2743357"/>
    <lineage>
        <taxon>Bacteria</taxon>
        <taxon>Pseudomonadati</taxon>
        <taxon>Pseudomonadota</taxon>
        <taxon>Betaproteobacteria</taxon>
        <taxon>Burkholderiales</taxon>
        <taxon>Oxalobacteraceae</taxon>
        <taxon>Telluria group</taxon>
        <taxon>Rugamonas</taxon>
    </lineage>
</organism>
<feature type="transmembrane region" description="Helical" evidence="1">
    <location>
        <begin position="17"/>
        <end position="38"/>
    </location>
</feature>
<reference evidence="2 3" key="1">
    <citation type="submission" date="2019-10" db="EMBL/GenBank/DDBJ databases">
        <title>Two novel species isolated from a subtropical stream in China.</title>
        <authorList>
            <person name="Lu H."/>
        </authorList>
    </citation>
    <scope>NUCLEOTIDE SEQUENCE [LARGE SCALE GENOMIC DNA]</scope>
    <source>
        <strain evidence="2 3">FT29W</strain>
    </source>
</reference>
<dbReference type="RefSeq" id="WP_152840288.1">
    <property type="nucleotide sequence ID" value="NZ_WHUG01000011.1"/>
</dbReference>
<evidence type="ECO:0000313" key="2">
    <source>
        <dbReference type="EMBL" id="MQA40999.1"/>
    </source>
</evidence>
<sequence>MELHLQSHRWQARLPDWAAAAVAGFGAGGVLMLLELSWSSLTSATDPWLTTRMIAALVMSWDVLQTSGYSLGVTVAALLVHYALGVAFGIMLAAIMAPFRLDSSLAMALTTGAAFGLLLYVLNFYGMAGVYTWFVALRGWPTAIAHVIFGMTAALIYLKLERPGRPR</sequence>
<dbReference type="AlphaFoldDB" id="A0A6A7N7K3"/>
<evidence type="ECO:0008006" key="4">
    <source>
        <dbReference type="Google" id="ProtNLM"/>
    </source>
</evidence>
<keyword evidence="3" id="KW-1185">Reference proteome</keyword>
<gene>
    <name evidence="2" type="ORF">GEV02_22935</name>
</gene>
<feature type="transmembrane region" description="Helical" evidence="1">
    <location>
        <begin position="69"/>
        <end position="95"/>
    </location>
</feature>
<accession>A0A6A7N7K3</accession>
<protein>
    <recommendedName>
        <fullName evidence="4">Sodium:proline symporter</fullName>
    </recommendedName>
</protein>
<keyword evidence="1" id="KW-1133">Transmembrane helix</keyword>
<name>A0A6A7N7K3_9BURK</name>
<evidence type="ECO:0000256" key="1">
    <source>
        <dbReference type="SAM" id="Phobius"/>
    </source>
</evidence>
<feature type="transmembrane region" description="Helical" evidence="1">
    <location>
        <begin position="140"/>
        <end position="158"/>
    </location>
</feature>
<feature type="transmembrane region" description="Helical" evidence="1">
    <location>
        <begin position="107"/>
        <end position="134"/>
    </location>
</feature>
<dbReference type="EMBL" id="WHUG01000011">
    <property type="protein sequence ID" value="MQA40999.1"/>
    <property type="molecule type" value="Genomic_DNA"/>
</dbReference>
<keyword evidence="1" id="KW-0812">Transmembrane</keyword>
<dbReference type="Proteomes" id="UP000440498">
    <property type="component" value="Unassembled WGS sequence"/>
</dbReference>
<proteinExistence type="predicted"/>
<comment type="caution">
    <text evidence="2">The sequence shown here is derived from an EMBL/GenBank/DDBJ whole genome shotgun (WGS) entry which is preliminary data.</text>
</comment>
<evidence type="ECO:0000313" key="3">
    <source>
        <dbReference type="Proteomes" id="UP000440498"/>
    </source>
</evidence>